<keyword evidence="2" id="KW-1185">Reference proteome</keyword>
<organism evidence="1 2">
    <name type="scientific">Pseudanabaena biceps PCC 7429</name>
    <dbReference type="NCBI Taxonomy" id="927668"/>
    <lineage>
        <taxon>Bacteria</taxon>
        <taxon>Bacillati</taxon>
        <taxon>Cyanobacteriota</taxon>
        <taxon>Cyanophyceae</taxon>
        <taxon>Pseudanabaenales</taxon>
        <taxon>Pseudanabaenaceae</taxon>
        <taxon>Pseudanabaena</taxon>
    </lineage>
</organism>
<evidence type="ECO:0000313" key="2">
    <source>
        <dbReference type="Proteomes" id="UP000011201"/>
    </source>
</evidence>
<reference evidence="1 2" key="1">
    <citation type="journal article" date="2013" name="Proc. Natl. Acad. Sci. U.S.A.">
        <title>Improving the coverage of the cyanobacterial phylum using diversity-driven genome sequencing.</title>
        <authorList>
            <person name="Shih P.M."/>
            <person name="Wu D."/>
            <person name="Latifi A."/>
            <person name="Axen S.D."/>
            <person name="Fewer D.P."/>
            <person name="Talla E."/>
            <person name="Calteau A."/>
            <person name="Cai F."/>
            <person name="Tandeau de Marsac N."/>
            <person name="Rippka R."/>
            <person name="Herdman M."/>
            <person name="Sivonen K."/>
            <person name="Coursin T."/>
            <person name="Laurent T."/>
            <person name="Goodwin L."/>
            <person name="Nolan M."/>
            <person name="Davenport K.W."/>
            <person name="Han C.S."/>
            <person name="Rubin E.M."/>
            <person name="Eisen J.A."/>
            <person name="Woyke T."/>
            <person name="Gugger M."/>
            <person name="Kerfeld C.A."/>
        </authorList>
    </citation>
    <scope>NUCLEOTIDE SEQUENCE [LARGE SCALE GENOMIC DNA]</scope>
    <source>
        <strain evidence="1 2">PCC 7429</strain>
    </source>
</reference>
<comment type="caution">
    <text evidence="1">The sequence shown here is derived from an EMBL/GenBank/DDBJ whole genome shotgun (WGS) entry which is preliminary data.</text>
</comment>
<sequence>MIEKYEIRNWSEYNAGLKQRGSLTFWISEEVIEGWLKSNIKRQTGSIQRL</sequence>
<dbReference type="PATRIC" id="fig|927668.3.peg.1"/>
<name>L8N3K5_9CYAN</name>
<accession>L8N3K5</accession>
<dbReference type="AlphaFoldDB" id="L8N3K5"/>
<evidence type="ECO:0000313" key="1">
    <source>
        <dbReference type="EMBL" id="ELS34812.1"/>
    </source>
</evidence>
<gene>
    <name evidence="1" type="ORF">Pse7429DRAFT_0001</name>
</gene>
<proteinExistence type="predicted"/>
<dbReference type="Proteomes" id="UP000011201">
    <property type="component" value="Unassembled WGS sequence"/>
</dbReference>
<protein>
    <submittedName>
        <fullName evidence="1">IS4 family transposase</fullName>
    </submittedName>
</protein>
<dbReference type="EMBL" id="ALWB01000001">
    <property type="protein sequence ID" value="ELS34812.1"/>
    <property type="molecule type" value="Genomic_DNA"/>
</dbReference>